<dbReference type="EMBL" id="CP159289">
    <property type="protein sequence ID" value="XCH27023.1"/>
    <property type="molecule type" value="Genomic_DNA"/>
</dbReference>
<name>A0AAU8FT73_9BACT</name>
<organism evidence="1">
    <name type="scientific">Dyadobacter sp. 676</name>
    <dbReference type="NCBI Taxonomy" id="3088362"/>
    <lineage>
        <taxon>Bacteria</taxon>
        <taxon>Pseudomonadati</taxon>
        <taxon>Bacteroidota</taxon>
        <taxon>Cytophagia</taxon>
        <taxon>Cytophagales</taxon>
        <taxon>Spirosomataceae</taxon>
        <taxon>Dyadobacter</taxon>
    </lineage>
</organism>
<evidence type="ECO:0008006" key="2">
    <source>
        <dbReference type="Google" id="ProtNLM"/>
    </source>
</evidence>
<dbReference type="RefSeq" id="WP_353722286.1">
    <property type="nucleotide sequence ID" value="NZ_CP159289.1"/>
</dbReference>
<gene>
    <name evidence="1" type="ORF">ABV298_11715</name>
</gene>
<proteinExistence type="predicted"/>
<accession>A0AAU8FT73</accession>
<reference evidence="1" key="1">
    <citation type="submission" date="2024-06" db="EMBL/GenBank/DDBJ databases">
        <title>Sequencing and assembly of the genome of Dyadobacter sp. strain 676, a symbiont of Cyamopsis tetragonoloba.</title>
        <authorList>
            <person name="Guro P."/>
            <person name="Sazanova A."/>
            <person name="Kuznetsova I."/>
            <person name="Belimov A."/>
            <person name="Safronova V."/>
        </authorList>
    </citation>
    <scope>NUCLEOTIDE SEQUENCE</scope>
    <source>
        <strain evidence="1">676</strain>
    </source>
</reference>
<sequence length="61" mass="6875">MANPYDIFEIKSTQTIMPGHFAGPDYFNEISENSTGKKTLIYGGSINQSRTQYIVTGWKNI</sequence>
<evidence type="ECO:0000313" key="1">
    <source>
        <dbReference type="EMBL" id="XCH27023.1"/>
    </source>
</evidence>
<dbReference type="AlphaFoldDB" id="A0AAU8FT73"/>
<protein>
    <recommendedName>
        <fullName evidence="2">MBL fold metallo-hydrolase</fullName>
    </recommendedName>
</protein>